<dbReference type="Proteomes" id="UP001589535">
    <property type="component" value="Unassembled WGS sequence"/>
</dbReference>
<dbReference type="EMBL" id="JBHMBK010000012">
    <property type="protein sequence ID" value="MFB9686169.1"/>
    <property type="molecule type" value="Genomic_DNA"/>
</dbReference>
<dbReference type="Gene3D" id="1.10.630.10">
    <property type="entry name" value="Cytochrome P450"/>
    <property type="match status" value="1"/>
</dbReference>
<protein>
    <submittedName>
        <fullName evidence="3">Cytochrome P450</fullName>
    </submittedName>
</protein>
<keyword evidence="2" id="KW-0503">Monooxygenase</keyword>
<dbReference type="InterPro" id="IPR036396">
    <property type="entry name" value="Cyt_P450_sf"/>
</dbReference>
<gene>
    <name evidence="3" type="ORF">ACFFTO_18390</name>
</gene>
<keyword evidence="4" id="KW-1185">Reference proteome</keyword>
<comment type="caution">
    <text evidence="3">The sequence shown here is derived from an EMBL/GenBank/DDBJ whole genome shotgun (WGS) entry which is preliminary data.</text>
</comment>
<name>A0ABV5U4N4_9PSEU</name>
<organism evidence="3 4">
    <name type="scientific">Amycolatopsis plumensis</name>
    <dbReference type="NCBI Taxonomy" id="236508"/>
    <lineage>
        <taxon>Bacteria</taxon>
        <taxon>Bacillati</taxon>
        <taxon>Actinomycetota</taxon>
        <taxon>Actinomycetes</taxon>
        <taxon>Pseudonocardiales</taxon>
        <taxon>Pseudonocardiaceae</taxon>
        <taxon>Amycolatopsis</taxon>
    </lineage>
</organism>
<dbReference type="InterPro" id="IPR001128">
    <property type="entry name" value="Cyt_P450"/>
</dbReference>
<keyword evidence="2" id="KW-0408">Iron</keyword>
<comment type="similarity">
    <text evidence="1 2">Belongs to the cytochrome P450 family.</text>
</comment>
<dbReference type="Pfam" id="PF00067">
    <property type="entry name" value="p450"/>
    <property type="match status" value="1"/>
</dbReference>
<evidence type="ECO:0000313" key="4">
    <source>
        <dbReference type="Proteomes" id="UP001589535"/>
    </source>
</evidence>
<proteinExistence type="inferred from homology"/>
<dbReference type="PRINTS" id="PR00359">
    <property type="entry name" value="BP450"/>
</dbReference>
<keyword evidence="2" id="KW-0349">Heme</keyword>
<keyword evidence="2" id="KW-0479">Metal-binding</keyword>
<accession>A0ABV5U4N4</accession>
<evidence type="ECO:0000256" key="2">
    <source>
        <dbReference type="RuleBase" id="RU000461"/>
    </source>
</evidence>
<evidence type="ECO:0000313" key="3">
    <source>
        <dbReference type="EMBL" id="MFB9686169.1"/>
    </source>
</evidence>
<reference evidence="3 4" key="1">
    <citation type="submission" date="2024-09" db="EMBL/GenBank/DDBJ databases">
        <authorList>
            <person name="Sun Q."/>
            <person name="Mori K."/>
        </authorList>
    </citation>
    <scope>NUCLEOTIDE SEQUENCE [LARGE SCALE GENOMIC DNA]</scope>
    <source>
        <strain evidence="3 4">JCM 13852</strain>
    </source>
</reference>
<dbReference type="PROSITE" id="PS00086">
    <property type="entry name" value="CYTOCHROME_P450"/>
    <property type="match status" value="1"/>
</dbReference>
<evidence type="ECO:0000256" key="1">
    <source>
        <dbReference type="ARBA" id="ARBA00010617"/>
    </source>
</evidence>
<dbReference type="RefSeq" id="WP_378194937.1">
    <property type="nucleotide sequence ID" value="NZ_JBHMBK010000012.1"/>
</dbReference>
<sequence>MVLNSGDAPTRGTDTDPTALARQFNHLDPAIAEGAYETLGTIRRGCPVARSGELDGFVLITGYDEIREVAQAPDRFSAYVDGLGAAAVVTEMREAIAPMFETDDQHHHQWRRALTDFFTPAAAAAQEQYVRAICRETLQGLIPRGAADLVASYTQQVPPLVIGRVLGLAELERAWLSEHVRALYAADTLTEAHQIGRVYADFLLGQIRERRGHPGRDLLSCMVTVEADGRTASEDELVKMTMLMVAAGHLTTADACATAILRLLEDPVLRERTAGDAELLGLFVEELVRHEPAVTATGRTVTADTQLGGIPLSAGDRLLLAWGSANRDERHFDDGEVFRLDRERSRTPHLGWGTGEHRCLGRHLARVELRVMLEELLRALPDFRLQPDATARRTFGVTRGVAALPVQWSRR</sequence>
<keyword evidence="2" id="KW-0560">Oxidoreductase</keyword>
<dbReference type="InterPro" id="IPR002397">
    <property type="entry name" value="Cyt_P450_B"/>
</dbReference>
<dbReference type="InterPro" id="IPR017972">
    <property type="entry name" value="Cyt_P450_CS"/>
</dbReference>
<dbReference type="SUPFAM" id="SSF48264">
    <property type="entry name" value="Cytochrome P450"/>
    <property type="match status" value="1"/>
</dbReference>
<dbReference type="PANTHER" id="PTHR46696">
    <property type="entry name" value="P450, PUTATIVE (EUROFUNG)-RELATED"/>
    <property type="match status" value="1"/>
</dbReference>
<dbReference type="PANTHER" id="PTHR46696:SF6">
    <property type="entry name" value="P450, PUTATIVE (EUROFUNG)-RELATED"/>
    <property type="match status" value="1"/>
</dbReference>